<keyword evidence="3" id="KW-1185">Reference proteome</keyword>
<evidence type="ECO:0000256" key="1">
    <source>
        <dbReference type="SAM" id="MobiDB-lite"/>
    </source>
</evidence>
<accession>A0A194WUQ5</accession>
<dbReference type="InterPro" id="IPR022025">
    <property type="entry name" value="Amidoligase_2"/>
</dbReference>
<sequence>MEIERRYHQNHDSRPSPRFLKFPISIEAITKALNDAKLTNKDGSKVIPAQVDSGFDSVRSGLLLLAAKHQIGANLVKSSLAWDPQQEGDLGDPEYWSIGEDTSIDTSKCDPDYFWYRMEITSPALKFSKGQSMTDVRRVCDILSQDYLTVVNTSCNLHVHFSYGRILSRMDEGDQNPAFDSMDTHWLASAGIKIIRSALDLPALTKLISQTDIFEGFSSRDMSVSIHHITHVLYPGWNSSTAGDIYNDRLKRKRHTVEFRLYEGTLDKDKVEHWIKTLGGIINWLENYTVEELERKLMQMLPRMKETTDLAPQERGSEEGQEENGEDRNRKAMGGEGLAGKGKEKQSDEGELGGGTDEENGCRTVIDILEQLGLQCQADFYRDKLYLHADALQWVG</sequence>
<dbReference type="EMBL" id="KQ947426">
    <property type="protein sequence ID" value="KUJ11680.1"/>
    <property type="molecule type" value="Genomic_DNA"/>
</dbReference>
<dbReference type="Pfam" id="PF12224">
    <property type="entry name" value="Amidoligase_2"/>
    <property type="match status" value="1"/>
</dbReference>
<reference evidence="2 3" key="1">
    <citation type="submission" date="2015-10" db="EMBL/GenBank/DDBJ databases">
        <title>Full genome of DAOMC 229536 Phialocephala scopiformis, a fungal endophyte of spruce producing the potent anti-insectan compound rugulosin.</title>
        <authorList>
            <consortium name="DOE Joint Genome Institute"/>
            <person name="Walker A.K."/>
            <person name="Frasz S.L."/>
            <person name="Seifert K.A."/>
            <person name="Miller J.D."/>
            <person name="Mondo S.J."/>
            <person name="Labutti K."/>
            <person name="Lipzen A."/>
            <person name="Dockter R."/>
            <person name="Kennedy M."/>
            <person name="Grigoriev I.V."/>
            <person name="Spatafora J.W."/>
        </authorList>
    </citation>
    <scope>NUCLEOTIDE SEQUENCE [LARGE SCALE GENOMIC DNA]</scope>
    <source>
        <strain evidence="2 3">CBS 120377</strain>
    </source>
</reference>
<evidence type="ECO:0000313" key="2">
    <source>
        <dbReference type="EMBL" id="KUJ11680.1"/>
    </source>
</evidence>
<organism evidence="2 3">
    <name type="scientific">Mollisia scopiformis</name>
    <name type="common">Conifer needle endophyte fungus</name>
    <name type="synonym">Phialocephala scopiformis</name>
    <dbReference type="NCBI Taxonomy" id="149040"/>
    <lineage>
        <taxon>Eukaryota</taxon>
        <taxon>Fungi</taxon>
        <taxon>Dikarya</taxon>
        <taxon>Ascomycota</taxon>
        <taxon>Pezizomycotina</taxon>
        <taxon>Leotiomycetes</taxon>
        <taxon>Helotiales</taxon>
        <taxon>Mollisiaceae</taxon>
        <taxon>Mollisia</taxon>
    </lineage>
</organism>
<dbReference type="PANTHER" id="PTHR36847:SF1">
    <property type="entry name" value="AMIDOLIGASE ENZYME"/>
    <property type="match status" value="1"/>
</dbReference>
<dbReference type="RefSeq" id="XP_018066035.1">
    <property type="nucleotide sequence ID" value="XM_018221438.1"/>
</dbReference>
<name>A0A194WUQ5_MOLSC</name>
<gene>
    <name evidence="2" type="ORF">LY89DRAFT_758473</name>
</gene>
<dbReference type="InParanoid" id="A0A194WUQ5"/>
<dbReference type="OrthoDB" id="412402at2759"/>
<dbReference type="GeneID" id="28831164"/>
<dbReference type="AlphaFoldDB" id="A0A194WUQ5"/>
<dbReference type="KEGG" id="psco:LY89DRAFT_758473"/>
<evidence type="ECO:0000313" key="3">
    <source>
        <dbReference type="Proteomes" id="UP000070700"/>
    </source>
</evidence>
<protein>
    <recommendedName>
        <fullName evidence="4">Amidoligase enzyme-domain-containing protein</fullName>
    </recommendedName>
</protein>
<feature type="region of interest" description="Disordered" evidence="1">
    <location>
        <begin position="306"/>
        <end position="360"/>
    </location>
</feature>
<evidence type="ECO:0008006" key="4">
    <source>
        <dbReference type="Google" id="ProtNLM"/>
    </source>
</evidence>
<dbReference type="Proteomes" id="UP000070700">
    <property type="component" value="Unassembled WGS sequence"/>
</dbReference>
<proteinExistence type="predicted"/>
<dbReference type="PANTHER" id="PTHR36847">
    <property type="entry name" value="AMIDOLIGASE ENZYME"/>
    <property type="match status" value="1"/>
</dbReference>